<reference evidence="3" key="2">
    <citation type="submission" date="2015-01" db="EMBL/GenBank/DDBJ databases">
        <title>Evolutionary Origins and Diversification of the Mycorrhizal Mutualists.</title>
        <authorList>
            <consortium name="DOE Joint Genome Institute"/>
            <consortium name="Mycorrhizal Genomics Consortium"/>
            <person name="Kohler A."/>
            <person name="Kuo A."/>
            <person name="Nagy L.G."/>
            <person name="Floudas D."/>
            <person name="Copeland A."/>
            <person name="Barry K.W."/>
            <person name="Cichocki N."/>
            <person name="Veneault-Fourrey C."/>
            <person name="LaButti K."/>
            <person name="Lindquist E.A."/>
            <person name="Lipzen A."/>
            <person name="Lundell T."/>
            <person name="Morin E."/>
            <person name="Murat C."/>
            <person name="Riley R."/>
            <person name="Ohm R."/>
            <person name="Sun H."/>
            <person name="Tunlid A."/>
            <person name="Henrissat B."/>
            <person name="Grigoriev I.V."/>
            <person name="Hibbett D.S."/>
            <person name="Martin F."/>
        </authorList>
    </citation>
    <scope>NUCLEOTIDE SEQUENCE [LARGE SCALE GENOMIC DNA]</scope>
    <source>
        <strain evidence="3">UH-Slu-Lm8-n1</strain>
    </source>
</reference>
<evidence type="ECO:0000256" key="1">
    <source>
        <dbReference type="SAM" id="MobiDB-lite"/>
    </source>
</evidence>
<feature type="compositionally biased region" description="Acidic residues" evidence="1">
    <location>
        <begin position="865"/>
        <end position="882"/>
    </location>
</feature>
<dbReference type="Proteomes" id="UP000054485">
    <property type="component" value="Unassembled WGS sequence"/>
</dbReference>
<evidence type="ECO:0000313" key="3">
    <source>
        <dbReference type="Proteomes" id="UP000054485"/>
    </source>
</evidence>
<dbReference type="Pfam" id="PF18759">
    <property type="entry name" value="Plavaka"/>
    <property type="match status" value="1"/>
</dbReference>
<dbReference type="AlphaFoldDB" id="A0A0D0A4X9"/>
<protein>
    <submittedName>
        <fullName evidence="2">Uncharacterized protein</fullName>
    </submittedName>
</protein>
<feature type="compositionally biased region" description="Acidic residues" evidence="1">
    <location>
        <begin position="890"/>
        <end position="946"/>
    </location>
</feature>
<keyword evidence="3" id="KW-1185">Reference proteome</keyword>
<name>A0A0D0A4X9_9AGAM</name>
<feature type="region of interest" description="Disordered" evidence="1">
    <location>
        <begin position="489"/>
        <end position="512"/>
    </location>
</feature>
<accession>A0A0D0A4X9</accession>
<dbReference type="OrthoDB" id="3183767at2759"/>
<feature type="region of interest" description="Disordered" evidence="1">
    <location>
        <begin position="862"/>
        <end position="946"/>
    </location>
</feature>
<sequence>IEIPTKSKDDPPKSFSIPGFHYRPLVAVIRSAFADIQASAFHLFPFKRLWKDPLDDHQERVFEELYTSDSWLEAQEDLQRQPREPGCSLECVIAGLMLFSDATHLATFGTAKAWPIYLYFGNLTKYARSAPTSGACHLVGFLPSLPDSVKDVLSALPRISKSGMTALHTHCRRDLFHACWRHLLDADFLKAYRHGIVIRCPDGILRRVFPRIFTYSADYPEKFLLATIKDMGSCPCPRCLTPKACFDLLGLYRDMRARLVNLRTYCLAEVAKARGFIYTLGNMVDGLKVRTTLGEGSWVPTVNAFAEKLGPLGFSTFRMLVVDFMHECELGTWKALFTHLIRLLYSLPGGDGLVACLDNRFRHIPSYGNGVIRKFANNTSEMKKLAARDFEDILQVCHVFKLLTRIIYIILQCAIPVFEGLFPEDHDAIIQSLLYRFAQWHALAKLRMHTETTLSVLDSTFKRLSRQLRDFRDFTCTVFTTVELPKEKAAHERKASRQQLDSDNRDPASSGRKVKKFNLNTYKFHAMGDYVQSIRLFGTIDSFTSQIGELAHRALKSFYPLTSKLDTPAQLAKHERRRRLLRRVAETGRIFEQAPAELPARFKDHHYIPKLSRNNPLHIFGFLQQHSDDPAVAAFVPKLKDHILYRLQQLDVSHCDHVFTDDERNSVIISDNRLYSVQTMQVHYTTCGVRREYDTINPRTHSDIMVLSGESRPQHPYWYARVLGIYHMEVLLNIEGALKKKQVEVLYVRWLAPLTGHQSGMGCARLPKVAFVEDTDSDAFGFLDPAQVIRSAHLIPAFSSGRGTTSLRHGKSFARQSGELDDWEAYYVGIFVDRDMFMRYTYYGVGHPTALRKLTRDCANAGLDDSPELDEDENDGNEDWEGDLQPCERDTEEGHDDEGMEEDEDTDDGQEEDFEQDDGEESSDPDDAGDALDMNDEDDDNDYVFF</sequence>
<gene>
    <name evidence="2" type="ORF">CY34DRAFT_78440</name>
</gene>
<evidence type="ECO:0000313" key="2">
    <source>
        <dbReference type="EMBL" id="KIK45160.1"/>
    </source>
</evidence>
<dbReference type="EMBL" id="KN835177">
    <property type="protein sequence ID" value="KIK45160.1"/>
    <property type="molecule type" value="Genomic_DNA"/>
</dbReference>
<dbReference type="InParanoid" id="A0A0D0A4X9"/>
<reference evidence="2 3" key="1">
    <citation type="submission" date="2014-04" db="EMBL/GenBank/DDBJ databases">
        <authorList>
            <consortium name="DOE Joint Genome Institute"/>
            <person name="Kuo A."/>
            <person name="Ruytinx J."/>
            <person name="Rineau F."/>
            <person name="Colpaert J."/>
            <person name="Kohler A."/>
            <person name="Nagy L.G."/>
            <person name="Floudas D."/>
            <person name="Copeland A."/>
            <person name="Barry K.W."/>
            <person name="Cichocki N."/>
            <person name="Veneault-Fourrey C."/>
            <person name="LaButti K."/>
            <person name="Lindquist E.A."/>
            <person name="Lipzen A."/>
            <person name="Lundell T."/>
            <person name="Morin E."/>
            <person name="Murat C."/>
            <person name="Sun H."/>
            <person name="Tunlid A."/>
            <person name="Henrissat B."/>
            <person name="Grigoriev I.V."/>
            <person name="Hibbett D.S."/>
            <person name="Martin F."/>
            <person name="Nordberg H.P."/>
            <person name="Cantor M.N."/>
            <person name="Hua S.X."/>
        </authorList>
    </citation>
    <scope>NUCLEOTIDE SEQUENCE [LARGE SCALE GENOMIC DNA]</scope>
    <source>
        <strain evidence="2 3">UH-Slu-Lm8-n1</strain>
    </source>
</reference>
<dbReference type="STRING" id="930992.A0A0D0A4X9"/>
<proteinExistence type="predicted"/>
<feature type="non-terminal residue" evidence="2">
    <location>
        <position position="1"/>
    </location>
</feature>
<dbReference type="InterPro" id="IPR041078">
    <property type="entry name" value="Plavaka"/>
</dbReference>
<feature type="compositionally biased region" description="Basic and acidic residues" evidence="1">
    <location>
        <begin position="489"/>
        <end position="506"/>
    </location>
</feature>
<dbReference type="HOGENOM" id="CLU_002498_0_1_1"/>
<organism evidence="2 3">
    <name type="scientific">Suillus luteus UH-Slu-Lm8-n1</name>
    <dbReference type="NCBI Taxonomy" id="930992"/>
    <lineage>
        <taxon>Eukaryota</taxon>
        <taxon>Fungi</taxon>
        <taxon>Dikarya</taxon>
        <taxon>Basidiomycota</taxon>
        <taxon>Agaricomycotina</taxon>
        <taxon>Agaricomycetes</taxon>
        <taxon>Agaricomycetidae</taxon>
        <taxon>Boletales</taxon>
        <taxon>Suillineae</taxon>
        <taxon>Suillaceae</taxon>
        <taxon>Suillus</taxon>
    </lineage>
</organism>